<dbReference type="STRING" id="1314800.A0A1B7MFQ3"/>
<sequence length="260" mass="29223">MPQVIASEDEKYLIVTSSELLISAFYEWFEDSVTQLPKYYAGYSTCFRKEVGSADTSLRKSNKPRSPGALNLAASNKCDIEVWFRFEPRWIQITSECGSASIGQARKLDDSHQCKAVVRWPPLWKIYDHASASEKHLLYNLDWPERDCGTHVKHGKCSSFSLVGLAVIPPPRTLHNHINHIFVETRTMKPVQFACLVIVATASTAMFIGPPCSPLVENDCLPECKPTSAEANCLSNFHYPSTQQTNDCYTCCACLYPPEY</sequence>
<keyword evidence="2" id="KW-1185">Reference proteome</keyword>
<dbReference type="GO" id="GO:0004828">
    <property type="term" value="F:serine-tRNA ligase activity"/>
    <property type="evidence" value="ECO:0007669"/>
    <property type="project" value="InterPro"/>
</dbReference>
<reference evidence="1 2" key="1">
    <citation type="submission" date="2016-06" db="EMBL/GenBank/DDBJ databases">
        <title>Comparative genomics of the ectomycorrhizal sister species Rhizopogon vinicolor and Rhizopogon vesiculosus (Basidiomycota: Boletales) reveals a divergence of the mating type B locus.</title>
        <authorList>
            <consortium name="DOE Joint Genome Institute"/>
            <person name="Mujic A.B."/>
            <person name="Kuo A."/>
            <person name="Tritt A."/>
            <person name="Lipzen A."/>
            <person name="Chen C."/>
            <person name="Johnson J."/>
            <person name="Sharma A."/>
            <person name="Barry K."/>
            <person name="Grigoriev I.V."/>
            <person name="Spatafora J.W."/>
        </authorList>
    </citation>
    <scope>NUCLEOTIDE SEQUENCE [LARGE SCALE GENOMIC DNA]</scope>
    <source>
        <strain evidence="1 2">AM-OR11-026</strain>
    </source>
</reference>
<proteinExistence type="predicted"/>
<dbReference type="InterPro" id="IPR002317">
    <property type="entry name" value="Ser-tRNA-ligase_type_1"/>
</dbReference>
<dbReference type="OrthoDB" id="10578790at2759"/>
<dbReference type="GO" id="GO:0006434">
    <property type="term" value="P:seryl-tRNA aminoacylation"/>
    <property type="evidence" value="ECO:0007669"/>
    <property type="project" value="InterPro"/>
</dbReference>
<gene>
    <name evidence="1" type="ORF">K503DRAFT_787828</name>
</gene>
<dbReference type="Gene3D" id="3.30.930.10">
    <property type="entry name" value="Bira Bifunctional Protein, Domain 2"/>
    <property type="match status" value="1"/>
</dbReference>
<protein>
    <submittedName>
        <fullName evidence="1">Uncharacterized protein</fullName>
    </submittedName>
</protein>
<dbReference type="InParanoid" id="A0A1B7MFQ3"/>
<evidence type="ECO:0000313" key="1">
    <source>
        <dbReference type="EMBL" id="OAX31429.1"/>
    </source>
</evidence>
<dbReference type="EMBL" id="KV449406">
    <property type="protein sequence ID" value="OAX31429.1"/>
    <property type="molecule type" value="Genomic_DNA"/>
</dbReference>
<evidence type="ECO:0000313" key="2">
    <source>
        <dbReference type="Proteomes" id="UP000092154"/>
    </source>
</evidence>
<dbReference type="PANTHER" id="PTHR11778">
    <property type="entry name" value="SERYL-TRNA SYNTHETASE"/>
    <property type="match status" value="1"/>
</dbReference>
<name>A0A1B7MFQ3_9AGAM</name>
<dbReference type="InterPro" id="IPR045864">
    <property type="entry name" value="aa-tRNA-synth_II/BPL/LPL"/>
</dbReference>
<accession>A0A1B7MFQ3</accession>
<dbReference type="SUPFAM" id="SSF55681">
    <property type="entry name" value="Class II aaRS and biotin synthetases"/>
    <property type="match status" value="1"/>
</dbReference>
<dbReference type="AlphaFoldDB" id="A0A1B7MFQ3"/>
<dbReference type="Proteomes" id="UP000092154">
    <property type="component" value="Unassembled WGS sequence"/>
</dbReference>
<organism evidence="1 2">
    <name type="scientific">Rhizopogon vinicolor AM-OR11-026</name>
    <dbReference type="NCBI Taxonomy" id="1314800"/>
    <lineage>
        <taxon>Eukaryota</taxon>
        <taxon>Fungi</taxon>
        <taxon>Dikarya</taxon>
        <taxon>Basidiomycota</taxon>
        <taxon>Agaricomycotina</taxon>
        <taxon>Agaricomycetes</taxon>
        <taxon>Agaricomycetidae</taxon>
        <taxon>Boletales</taxon>
        <taxon>Suillineae</taxon>
        <taxon>Rhizopogonaceae</taxon>
        <taxon>Rhizopogon</taxon>
    </lineage>
</organism>
<dbReference type="GO" id="GO:0005524">
    <property type="term" value="F:ATP binding"/>
    <property type="evidence" value="ECO:0007669"/>
    <property type="project" value="InterPro"/>
</dbReference>